<organism evidence="2 3">
    <name type="scientific">Coprinopsis marcescibilis</name>
    <name type="common">Agaric fungus</name>
    <name type="synonym">Psathyrella marcescibilis</name>
    <dbReference type="NCBI Taxonomy" id="230819"/>
    <lineage>
        <taxon>Eukaryota</taxon>
        <taxon>Fungi</taxon>
        <taxon>Dikarya</taxon>
        <taxon>Basidiomycota</taxon>
        <taxon>Agaricomycotina</taxon>
        <taxon>Agaricomycetes</taxon>
        <taxon>Agaricomycetidae</taxon>
        <taxon>Agaricales</taxon>
        <taxon>Agaricineae</taxon>
        <taxon>Psathyrellaceae</taxon>
        <taxon>Coprinopsis</taxon>
    </lineage>
</organism>
<sequence length="97" mass="11705">MCESPMLYIEQLEPGSKNECDRRRGQEEAPQTERVVQTDPGKWKRRDERNWGKYRYITNELERARTRASNNDVMQRKGQVRLDLTTWFCEVLAGRWR</sequence>
<protein>
    <submittedName>
        <fullName evidence="2">Uncharacterized protein</fullName>
    </submittedName>
</protein>
<gene>
    <name evidence="2" type="ORF">FA15DRAFT_245540</name>
</gene>
<reference evidence="2 3" key="1">
    <citation type="journal article" date="2019" name="Nat. Ecol. Evol.">
        <title>Megaphylogeny resolves global patterns of mushroom evolution.</title>
        <authorList>
            <person name="Varga T."/>
            <person name="Krizsan K."/>
            <person name="Foldi C."/>
            <person name="Dima B."/>
            <person name="Sanchez-Garcia M."/>
            <person name="Sanchez-Ramirez S."/>
            <person name="Szollosi G.J."/>
            <person name="Szarkandi J.G."/>
            <person name="Papp V."/>
            <person name="Albert L."/>
            <person name="Andreopoulos W."/>
            <person name="Angelini C."/>
            <person name="Antonin V."/>
            <person name="Barry K.W."/>
            <person name="Bougher N.L."/>
            <person name="Buchanan P."/>
            <person name="Buyck B."/>
            <person name="Bense V."/>
            <person name="Catcheside P."/>
            <person name="Chovatia M."/>
            <person name="Cooper J."/>
            <person name="Damon W."/>
            <person name="Desjardin D."/>
            <person name="Finy P."/>
            <person name="Geml J."/>
            <person name="Haridas S."/>
            <person name="Hughes K."/>
            <person name="Justo A."/>
            <person name="Karasinski D."/>
            <person name="Kautmanova I."/>
            <person name="Kiss B."/>
            <person name="Kocsube S."/>
            <person name="Kotiranta H."/>
            <person name="LaButti K.M."/>
            <person name="Lechner B.E."/>
            <person name="Liimatainen K."/>
            <person name="Lipzen A."/>
            <person name="Lukacs Z."/>
            <person name="Mihaltcheva S."/>
            <person name="Morgado L.N."/>
            <person name="Niskanen T."/>
            <person name="Noordeloos M.E."/>
            <person name="Ohm R.A."/>
            <person name="Ortiz-Santana B."/>
            <person name="Ovrebo C."/>
            <person name="Racz N."/>
            <person name="Riley R."/>
            <person name="Savchenko A."/>
            <person name="Shiryaev A."/>
            <person name="Soop K."/>
            <person name="Spirin V."/>
            <person name="Szebenyi C."/>
            <person name="Tomsovsky M."/>
            <person name="Tulloss R.E."/>
            <person name="Uehling J."/>
            <person name="Grigoriev I.V."/>
            <person name="Vagvolgyi C."/>
            <person name="Papp T."/>
            <person name="Martin F.M."/>
            <person name="Miettinen O."/>
            <person name="Hibbett D.S."/>
            <person name="Nagy L.G."/>
        </authorList>
    </citation>
    <scope>NUCLEOTIDE SEQUENCE [LARGE SCALE GENOMIC DNA]</scope>
    <source>
        <strain evidence="2 3">CBS 121175</strain>
    </source>
</reference>
<dbReference type="AlphaFoldDB" id="A0A5C3L2I2"/>
<evidence type="ECO:0000313" key="2">
    <source>
        <dbReference type="EMBL" id="TFK26945.1"/>
    </source>
</evidence>
<name>A0A5C3L2I2_COPMA</name>
<accession>A0A5C3L2I2</accession>
<feature type="compositionally biased region" description="Basic and acidic residues" evidence="1">
    <location>
        <begin position="16"/>
        <end position="27"/>
    </location>
</feature>
<dbReference type="Proteomes" id="UP000307440">
    <property type="component" value="Unassembled WGS sequence"/>
</dbReference>
<evidence type="ECO:0000256" key="1">
    <source>
        <dbReference type="SAM" id="MobiDB-lite"/>
    </source>
</evidence>
<dbReference type="EMBL" id="ML210169">
    <property type="protein sequence ID" value="TFK26945.1"/>
    <property type="molecule type" value="Genomic_DNA"/>
</dbReference>
<proteinExistence type="predicted"/>
<feature type="region of interest" description="Disordered" evidence="1">
    <location>
        <begin position="14"/>
        <end position="41"/>
    </location>
</feature>
<evidence type="ECO:0000313" key="3">
    <source>
        <dbReference type="Proteomes" id="UP000307440"/>
    </source>
</evidence>
<keyword evidence="3" id="KW-1185">Reference proteome</keyword>